<dbReference type="InterPro" id="IPR038765">
    <property type="entry name" value="Papain-like_cys_pep_sf"/>
</dbReference>
<dbReference type="Proteomes" id="UP000002280">
    <property type="component" value="Chromosome 1"/>
</dbReference>
<proteinExistence type="inferred from homology"/>
<keyword evidence="3" id="KW-0808">Transferase</keyword>
<dbReference type="Bgee" id="ENSMODG00000017839">
    <property type="expression patterns" value="Expressed in uterine wall and 5 other cell types or tissues"/>
</dbReference>
<accession>A0A5F8H142</accession>
<comment type="similarity">
    <text evidence="2">Belongs to the transglutaminase superfamily. Transglutaminase family.</text>
</comment>
<dbReference type="PANTHER" id="PTHR11590:SF38">
    <property type="entry name" value="PROTEIN-GLUTAMINE GAMMA-GLUTAMYLTRANSFERASE 5"/>
    <property type="match status" value="1"/>
</dbReference>
<evidence type="ECO:0000259" key="10">
    <source>
        <dbReference type="SMART" id="SM00460"/>
    </source>
</evidence>
<evidence type="ECO:0000256" key="7">
    <source>
        <dbReference type="ARBA" id="ARBA00024222"/>
    </source>
</evidence>
<evidence type="ECO:0000256" key="2">
    <source>
        <dbReference type="ARBA" id="ARBA00005968"/>
    </source>
</evidence>
<keyword evidence="9" id="KW-0732">Signal</keyword>
<dbReference type="InterPro" id="IPR002931">
    <property type="entry name" value="Transglutaminase-like"/>
</dbReference>
<dbReference type="InterPro" id="IPR036238">
    <property type="entry name" value="Transglutaminase_C_sf"/>
</dbReference>
<dbReference type="Gene3D" id="2.60.40.10">
    <property type="entry name" value="Immunoglobulins"/>
    <property type="match status" value="2"/>
</dbReference>
<feature type="chain" id="PRO_5023864662" description="protein-glutamine gamma-glutamyltransferase" evidence="9">
    <location>
        <begin position="17"/>
        <end position="656"/>
    </location>
</feature>
<dbReference type="FunFam" id="3.90.260.10:FF:000001">
    <property type="entry name" value="Protein-glutamine gamma-glutamyltransferase 2"/>
    <property type="match status" value="1"/>
</dbReference>
<dbReference type="InterPro" id="IPR008958">
    <property type="entry name" value="Transglutaminase_C"/>
</dbReference>
<feature type="active site" evidence="8">
    <location>
        <position position="284"/>
    </location>
</feature>
<evidence type="ECO:0000256" key="6">
    <source>
        <dbReference type="ARBA" id="ARBA00023315"/>
    </source>
</evidence>
<dbReference type="PROSITE" id="PS00547">
    <property type="entry name" value="TRANSGLUTAMINASES"/>
    <property type="match status" value="1"/>
</dbReference>
<name>A0A5F8H142_MONDO</name>
<keyword evidence="6" id="KW-0012">Acyltransferase</keyword>
<dbReference type="InterPro" id="IPR013783">
    <property type="entry name" value="Ig-like_fold"/>
</dbReference>
<dbReference type="GO" id="GO:0046872">
    <property type="term" value="F:metal ion binding"/>
    <property type="evidence" value="ECO:0007669"/>
    <property type="project" value="UniProtKB-KW"/>
</dbReference>
<dbReference type="SMART" id="SM00460">
    <property type="entry name" value="TGc"/>
    <property type="match status" value="1"/>
</dbReference>
<evidence type="ECO:0000256" key="3">
    <source>
        <dbReference type="ARBA" id="ARBA00022679"/>
    </source>
</evidence>
<feature type="active site" evidence="8">
    <location>
        <position position="343"/>
    </location>
</feature>
<reference evidence="11" key="3">
    <citation type="submission" date="2025-09" db="UniProtKB">
        <authorList>
            <consortium name="Ensembl"/>
        </authorList>
    </citation>
    <scope>IDENTIFICATION</scope>
</reference>
<evidence type="ECO:0000256" key="4">
    <source>
        <dbReference type="ARBA" id="ARBA00022723"/>
    </source>
</evidence>
<dbReference type="SUPFAM" id="SSF54001">
    <property type="entry name" value="Cysteine proteinases"/>
    <property type="match status" value="1"/>
</dbReference>
<dbReference type="Gene3D" id="3.90.260.10">
    <property type="entry name" value="Transglutaminase-like"/>
    <property type="match status" value="1"/>
</dbReference>
<comment type="cofactor">
    <cofactor evidence="1">
        <name>Ca(2+)</name>
        <dbReference type="ChEBI" id="CHEBI:29108"/>
    </cofactor>
</comment>
<evidence type="ECO:0000256" key="1">
    <source>
        <dbReference type="ARBA" id="ARBA00001913"/>
    </source>
</evidence>
<sequence>MTLVFCLFTGLEMIVSDFQCYQNNVQHHTEEISFQRLIVRRGQNFSIILYFKNRGFMLDMDKIIFITETGPKPDLSMGTRAIFSIAGSNLKSPWIALIKSNGANFLEVSLCAPPMAAIGHYVLKVHIESFQGPVLAYQLGEFILLFNPWCPADEVYLESEPQRQEYVMNDHGFIYQGNKNWIRPCPWNYGQFEENIINICLKLLDKSLNSQVDPAMDCALRGSSVYISRVVSAMINSNDDNGVLNGKWSEGFDDGTSPSEWNGSVAILKKWYATGGQPVKYGQCWVFAAVMCTVMRCLGIPTRVITNFDSGHDTDGNLIIDEYFDNTGRILENKKKDTVWNFHVWNECWMSRKDLPPGYGGWQLLDATPQETSNGVYCCGPASVRAIKEGEVELKYDTAFAFSMVNADCVSWLVYGGKEQKLHRYTNSVGNFISTKSIQSDDRDDITENYKYQEGTTQTHNHLKYLGGPLGHNSPTPPQAVSLKLKLTQPAYLGLDINFVLQTFNLAPQFKALKVNLSAQSMLHDGSPLNVFWQDTAFITLMPSEGMCVQGQIQFNSTQQAFIKHQRHRAGWLLSISRGEIVGFGASEARLRLEAIVGQLLTMQVIFQNPLWEEVGDCVLTVEGSVKGVPSPLANLKSDRFKDIKGYRNVNVSPGL</sequence>
<dbReference type="InterPro" id="IPR036985">
    <property type="entry name" value="Transglutaminase-like_sf"/>
</dbReference>
<dbReference type="Pfam" id="PF01841">
    <property type="entry name" value="Transglut_core"/>
    <property type="match status" value="1"/>
</dbReference>
<reference evidence="11" key="2">
    <citation type="submission" date="2025-08" db="UniProtKB">
        <authorList>
            <consortium name="Ensembl"/>
        </authorList>
    </citation>
    <scope>IDENTIFICATION</scope>
</reference>
<dbReference type="SUPFAM" id="SSF81296">
    <property type="entry name" value="E set domains"/>
    <property type="match status" value="1"/>
</dbReference>
<dbReference type="Pfam" id="PF00868">
    <property type="entry name" value="Transglut_N"/>
    <property type="match status" value="1"/>
</dbReference>
<dbReference type="InterPro" id="IPR023608">
    <property type="entry name" value="Transglutaminase_animal"/>
</dbReference>
<dbReference type="Pfam" id="PF00927">
    <property type="entry name" value="Transglut_C"/>
    <property type="match status" value="1"/>
</dbReference>
<dbReference type="InterPro" id="IPR001102">
    <property type="entry name" value="Transglutaminase_N"/>
</dbReference>
<dbReference type="FunFam" id="2.60.40.10:FF:000278">
    <property type="entry name" value="Protein-glutamine gamma-glutamyltransferase 2"/>
    <property type="match status" value="1"/>
</dbReference>
<dbReference type="InterPro" id="IPR014756">
    <property type="entry name" value="Ig_E-set"/>
</dbReference>
<dbReference type="Ensembl" id="ENSMODT00000078554.1">
    <property type="protein sequence ID" value="ENSMODP00000053314.1"/>
    <property type="gene ID" value="ENSMODG00000017839.3"/>
</dbReference>
<keyword evidence="5" id="KW-0106">Calcium</keyword>
<dbReference type="PANTHER" id="PTHR11590">
    <property type="entry name" value="PROTEIN-GLUTAMINE GAMMA-GLUTAMYLTRANSFERASE"/>
    <property type="match status" value="1"/>
</dbReference>
<dbReference type="GeneTree" id="ENSGT01050000244866"/>
<gene>
    <name evidence="11" type="primary">TGM5</name>
</gene>
<dbReference type="SUPFAM" id="SSF49309">
    <property type="entry name" value="Transglutaminase, two C-terminal domains"/>
    <property type="match status" value="2"/>
</dbReference>
<evidence type="ECO:0000256" key="8">
    <source>
        <dbReference type="PIRSR" id="PIRSR000459-1"/>
    </source>
</evidence>
<protein>
    <recommendedName>
        <fullName evidence="7">protein-glutamine gamma-glutamyltransferase</fullName>
        <ecNumber evidence="7">2.3.2.13</ecNumber>
    </recommendedName>
</protein>
<evidence type="ECO:0000256" key="5">
    <source>
        <dbReference type="ARBA" id="ARBA00022837"/>
    </source>
</evidence>
<dbReference type="InterPro" id="IPR013808">
    <property type="entry name" value="Transglutaminase_AS"/>
</dbReference>
<keyword evidence="4" id="KW-0479">Metal-binding</keyword>
<dbReference type="InterPro" id="IPR050779">
    <property type="entry name" value="Transglutaminase"/>
</dbReference>
<dbReference type="AlphaFoldDB" id="A0A5F8H142"/>
<reference evidence="11 12" key="1">
    <citation type="journal article" date="2007" name="Nature">
        <title>Genome of the marsupial Monodelphis domestica reveals innovation in non-coding sequences.</title>
        <authorList>
            <person name="Mikkelsen T.S."/>
            <person name="Wakefield M.J."/>
            <person name="Aken B."/>
            <person name="Amemiya C.T."/>
            <person name="Chang J.L."/>
            <person name="Duke S."/>
            <person name="Garber M."/>
            <person name="Gentles A.J."/>
            <person name="Goodstadt L."/>
            <person name="Heger A."/>
            <person name="Jurka J."/>
            <person name="Kamal M."/>
            <person name="Mauceli E."/>
            <person name="Searle S.M."/>
            <person name="Sharpe T."/>
            <person name="Baker M.L."/>
            <person name="Batzer M.A."/>
            <person name="Benos P.V."/>
            <person name="Belov K."/>
            <person name="Clamp M."/>
            <person name="Cook A."/>
            <person name="Cuff J."/>
            <person name="Das R."/>
            <person name="Davidow L."/>
            <person name="Deakin J.E."/>
            <person name="Fazzari M.J."/>
            <person name="Glass J.L."/>
            <person name="Grabherr M."/>
            <person name="Greally J.M."/>
            <person name="Gu W."/>
            <person name="Hore T.A."/>
            <person name="Huttley G.A."/>
            <person name="Kleber M."/>
            <person name="Jirtle R.L."/>
            <person name="Koina E."/>
            <person name="Lee J.T."/>
            <person name="Mahony S."/>
            <person name="Marra M.A."/>
            <person name="Miller R.D."/>
            <person name="Nicholls R.D."/>
            <person name="Oda M."/>
            <person name="Papenfuss A.T."/>
            <person name="Parra Z.E."/>
            <person name="Pollock D.D."/>
            <person name="Ray D.A."/>
            <person name="Schein J.E."/>
            <person name="Speed T.P."/>
            <person name="Thompson K."/>
            <person name="VandeBerg J.L."/>
            <person name="Wade C.M."/>
            <person name="Walker J.A."/>
            <person name="Waters P.D."/>
            <person name="Webber C."/>
            <person name="Weidman J.R."/>
            <person name="Xie X."/>
            <person name="Zody M.C."/>
            <person name="Baldwin J."/>
            <person name="Abdouelleil A."/>
            <person name="Abdulkadir J."/>
            <person name="Abebe A."/>
            <person name="Abera B."/>
            <person name="Abreu J."/>
            <person name="Acer S.C."/>
            <person name="Aftuck L."/>
            <person name="Alexander A."/>
            <person name="An P."/>
            <person name="Anderson E."/>
            <person name="Anderson S."/>
            <person name="Arachi H."/>
            <person name="Azer M."/>
            <person name="Bachantsang P."/>
            <person name="Barry A."/>
            <person name="Bayul T."/>
            <person name="Berlin A."/>
            <person name="Bessette D."/>
            <person name="Bloom T."/>
            <person name="Bloom T."/>
            <person name="Boguslavskiy L."/>
            <person name="Bonnet C."/>
            <person name="Boukhgalter B."/>
            <person name="Bourzgui I."/>
            <person name="Brown A."/>
            <person name="Cahill P."/>
            <person name="Channer S."/>
            <person name="Cheshatsang Y."/>
            <person name="Chuda L."/>
            <person name="Citroen M."/>
            <person name="Collymore A."/>
            <person name="Cooke P."/>
            <person name="Costello M."/>
            <person name="D'Aco K."/>
            <person name="Daza R."/>
            <person name="De Haan G."/>
            <person name="DeGray S."/>
            <person name="DeMaso C."/>
            <person name="Dhargay N."/>
            <person name="Dooley K."/>
            <person name="Dooley E."/>
            <person name="Doricent M."/>
            <person name="Dorje P."/>
            <person name="Dorjee K."/>
            <person name="Dupes A."/>
            <person name="Elong R."/>
            <person name="Falk J."/>
            <person name="Farina A."/>
            <person name="Faro S."/>
            <person name="Ferguson D."/>
            <person name="Fisher S."/>
            <person name="Foley C.D."/>
            <person name="Franke A."/>
            <person name="Friedrich D."/>
            <person name="Gadbois L."/>
            <person name="Gearin G."/>
            <person name="Gearin C.R."/>
            <person name="Giannoukos G."/>
            <person name="Goode T."/>
            <person name="Graham J."/>
            <person name="Grandbois E."/>
            <person name="Grewal S."/>
            <person name="Gyaltsen K."/>
            <person name="Hafez N."/>
            <person name="Hagos B."/>
            <person name="Hall J."/>
            <person name="Henson C."/>
            <person name="Hollinger A."/>
            <person name="Honan T."/>
            <person name="Huard M.D."/>
            <person name="Hughes L."/>
            <person name="Hurhula B."/>
            <person name="Husby M.E."/>
            <person name="Kamat A."/>
            <person name="Kanga B."/>
            <person name="Kashin S."/>
            <person name="Khazanovich D."/>
            <person name="Kisner P."/>
            <person name="Lance K."/>
            <person name="Lara M."/>
            <person name="Lee W."/>
            <person name="Lennon N."/>
            <person name="Letendre F."/>
            <person name="LeVine R."/>
            <person name="Lipovsky A."/>
            <person name="Liu X."/>
            <person name="Liu J."/>
            <person name="Liu S."/>
            <person name="Lokyitsang T."/>
            <person name="Lokyitsang Y."/>
            <person name="Lubonja R."/>
            <person name="Lui A."/>
            <person name="MacDonald P."/>
            <person name="Magnisalis V."/>
            <person name="Maru K."/>
            <person name="Matthews C."/>
            <person name="McCusker W."/>
            <person name="McDonough S."/>
            <person name="Mehta T."/>
            <person name="Meldrim J."/>
            <person name="Meneus L."/>
            <person name="Mihai O."/>
            <person name="Mihalev A."/>
            <person name="Mihova T."/>
            <person name="Mittelman R."/>
            <person name="Mlenga V."/>
            <person name="Montmayeur A."/>
            <person name="Mulrain L."/>
            <person name="Navidi A."/>
            <person name="Naylor J."/>
            <person name="Negash T."/>
            <person name="Nguyen T."/>
            <person name="Nguyen N."/>
            <person name="Nicol R."/>
            <person name="Norbu C."/>
            <person name="Norbu N."/>
            <person name="Novod N."/>
            <person name="O'Neill B."/>
            <person name="Osman S."/>
            <person name="Markiewicz E."/>
            <person name="Oyono O.L."/>
            <person name="Patti C."/>
            <person name="Phunkhang P."/>
            <person name="Pierre F."/>
            <person name="Priest M."/>
            <person name="Raghuraman S."/>
            <person name="Rege F."/>
            <person name="Reyes R."/>
            <person name="Rise C."/>
            <person name="Rogov P."/>
            <person name="Ross K."/>
            <person name="Ryan E."/>
            <person name="Settipalli S."/>
            <person name="Shea T."/>
            <person name="Sherpa N."/>
            <person name="Shi L."/>
            <person name="Shih D."/>
            <person name="Sparrow T."/>
            <person name="Spaulding J."/>
            <person name="Stalker J."/>
            <person name="Stange-Thomann N."/>
            <person name="Stavropoulos S."/>
            <person name="Stone C."/>
            <person name="Strader C."/>
            <person name="Tesfaye S."/>
            <person name="Thomson T."/>
            <person name="Thoulutsang Y."/>
            <person name="Thoulutsang D."/>
            <person name="Topham K."/>
            <person name="Topping I."/>
            <person name="Tsamla T."/>
            <person name="Vassiliev H."/>
            <person name="Vo A."/>
            <person name="Wangchuk T."/>
            <person name="Wangdi T."/>
            <person name="Weiand M."/>
            <person name="Wilkinson J."/>
            <person name="Wilson A."/>
            <person name="Yadav S."/>
            <person name="Young G."/>
            <person name="Yu Q."/>
            <person name="Zembek L."/>
            <person name="Zhong D."/>
            <person name="Zimmer A."/>
            <person name="Zwirko Z."/>
            <person name="Jaffe D.B."/>
            <person name="Alvarez P."/>
            <person name="Brockman W."/>
            <person name="Butler J."/>
            <person name="Chin C."/>
            <person name="Gnerre S."/>
            <person name="MacCallum I."/>
            <person name="Graves J.A."/>
            <person name="Ponting C.P."/>
            <person name="Breen M."/>
            <person name="Samollow P.B."/>
            <person name="Lander E.S."/>
            <person name="Lindblad-Toh K."/>
        </authorList>
    </citation>
    <scope>NUCLEOTIDE SEQUENCE [LARGE SCALE GENOMIC DNA]</scope>
</reference>
<organism evidence="11 12">
    <name type="scientific">Monodelphis domestica</name>
    <name type="common">Gray short-tailed opossum</name>
    <dbReference type="NCBI Taxonomy" id="13616"/>
    <lineage>
        <taxon>Eukaryota</taxon>
        <taxon>Metazoa</taxon>
        <taxon>Chordata</taxon>
        <taxon>Craniata</taxon>
        <taxon>Vertebrata</taxon>
        <taxon>Euteleostomi</taxon>
        <taxon>Mammalia</taxon>
        <taxon>Metatheria</taxon>
        <taxon>Didelphimorphia</taxon>
        <taxon>Didelphidae</taxon>
        <taxon>Monodelphis</taxon>
    </lineage>
</organism>
<feature type="active site" evidence="8">
    <location>
        <position position="366"/>
    </location>
</feature>
<dbReference type="PIRSF" id="PIRSF000459">
    <property type="entry name" value="TGM_EBP42"/>
    <property type="match status" value="1"/>
</dbReference>
<feature type="signal peptide" evidence="9">
    <location>
        <begin position="1"/>
        <end position="16"/>
    </location>
</feature>
<keyword evidence="12" id="KW-1185">Reference proteome</keyword>
<dbReference type="GO" id="GO:0003810">
    <property type="term" value="F:protein-glutamine gamma-glutamyltransferase activity"/>
    <property type="evidence" value="ECO:0007669"/>
    <property type="project" value="UniProtKB-EC"/>
</dbReference>
<dbReference type="EC" id="2.3.2.13" evidence="7"/>
<evidence type="ECO:0000313" key="12">
    <source>
        <dbReference type="Proteomes" id="UP000002280"/>
    </source>
</evidence>
<evidence type="ECO:0000313" key="11">
    <source>
        <dbReference type="Ensembl" id="ENSMODP00000053314.1"/>
    </source>
</evidence>
<feature type="domain" description="Transglutaminase-like" evidence="10">
    <location>
        <begin position="276"/>
        <end position="369"/>
    </location>
</feature>
<evidence type="ECO:0000256" key="9">
    <source>
        <dbReference type="SAM" id="SignalP"/>
    </source>
</evidence>